<dbReference type="InterPro" id="IPR000515">
    <property type="entry name" value="MetI-like"/>
</dbReference>
<feature type="transmembrane region" description="Helical" evidence="5">
    <location>
        <begin position="101"/>
        <end position="121"/>
    </location>
</feature>
<dbReference type="InterPro" id="IPR035906">
    <property type="entry name" value="MetI-like_sf"/>
</dbReference>
<dbReference type="PANTHER" id="PTHR43759:SF1">
    <property type="entry name" value="GLUCOSE IMPORT SYSTEM PERMEASE PROTEIN GLCT"/>
    <property type="match status" value="1"/>
</dbReference>
<evidence type="ECO:0000256" key="3">
    <source>
        <dbReference type="ARBA" id="ARBA00022989"/>
    </source>
</evidence>
<evidence type="ECO:0000256" key="5">
    <source>
        <dbReference type="RuleBase" id="RU363032"/>
    </source>
</evidence>
<protein>
    <submittedName>
        <fullName evidence="7">Sugar ABC transporter permease</fullName>
    </submittedName>
</protein>
<keyword evidence="4 5" id="KW-0472">Membrane</keyword>
<keyword evidence="2 5" id="KW-0812">Transmembrane</keyword>
<organism evidence="7">
    <name type="scientific">Thermosphaera aggregans</name>
    <dbReference type="NCBI Taxonomy" id="54254"/>
    <lineage>
        <taxon>Archaea</taxon>
        <taxon>Thermoproteota</taxon>
        <taxon>Thermoprotei</taxon>
        <taxon>Desulfurococcales</taxon>
        <taxon>Desulfurococcaceae</taxon>
        <taxon>Thermosphaera</taxon>
    </lineage>
</organism>
<comment type="subcellular location">
    <subcellularLocation>
        <location evidence="5">Cell membrane</location>
        <topology evidence="5">Multi-pass membrane protein</topology>
    </subcellularLocation>
    <subcellularLocation>
        <location evidence="1">Membrane</location>
        <topology evidence="1">Multi-pass membrane protein</topology>
    </subcellularLocation>
</comment>
<proteinExistence type="inferred from homology"/>
<dbReference type="AlphaFoldDB" id="A0A7C2BLD8"/>
<evidence type="ECO:0000256" key="4">
    <source>
        <dbReference type="ARBA" id="ARBA00023136"/>
    </source>
</evidence>
<keyword evidence="5" id="KW-0813">Transport</keyword>
<dbReference type="GO" id="GO:0055085">
    <property type="term" value="P:transmembrane transport"/>
    <property type="evidence" value="ECO:0007669"/>
    <property type="project" value="InterPro"/>
</dbReference>
<dbReference type="SUPFAM" id="SSF160964">
    <property type="entry name" value="MalF N-terminal region-like"/>
    <property type="match status" value="1"/>
</dbReference>
<dbReference type="EMBL" id="DSJT01000033">
    <property type="protein sequence ID" value="HEF87790.1"/>
    <property type="molecule type" value="Genomic_DNA"/>
</dbReference>
<feature type="transmembrane region" description="Helical" evidence="5">
    <location>
        <begin position="6"/>
        <end position="29"/>
    </location>
</feature>
<feature type="transmembrane region" description="Helical" evidence="5">
    <location>
        <begin position="203"/>
        <end position="222"/>
    </location>
</feature>
<dbReference type="SUPFAM" id="SSF161098">
    <property type="entry name" value="MetI-like"/>
    <property type="match status" value="1"/>
</dbReference>
<dbReference type="PANTHER" id="PTHR43759">
    <property type="entry name" value="TREHALOSE TRANSPORT SYSTEM PERMEASE PROTEIN SUGA"/>
    <property type="match status" value="1"/>
</dbReference>
<sequence>MINPWLLILPAFLVLLVFNIFPLIWSLGISFHRFSIIIRETPRYVGGLNYISMLTSAEAWDRLQRTGTFLFYSLLFQFGLALAVALLMFEDFKGKRTLLTVFMVPLMIAPIASALFFRYMFDENLGPVNNFLETVLGTRILWFSNEMSPLGIPYSLLTVVMVETWIWTPFITFLLIAGISSIPGDLIEQSRVDSLKFRYKFRFMILPYIKPMLAIALIFRFMDALKTFDSIYVLTGGGPGSTTELISVYIYKLAFERWDFGSATAMSYLVLVIVIFMTNVFMRYVLGGEKE</sequence>
<feature type="transmembrane region" description="Helical" evidence="5">
    <location>
        <begin position="265"/>
        <end position="286"/>
    </location>
</feature>
<dbReference type="Gene3D" id="1.10.3720.10">
    <property type="entry name" value="MetI-like"/>
    <property type="match status" value="1"/>
</dbReference>
<feature type="transmembrane region" description="Helical" evidence="5">
    <location>
        <begin position="164"/>
        <end position="182"/>
    </location>
</feature>
<dbReference type="CDD" id="cd06261">
    <property type="entry name" value="TM_PBP2"/>
    <property type="match status" value="1"/>
</dbReference>
<evidence type="ECO:0000259" key="6">
    <source>
        <dbReference type="PROSITE" id="PS50928"/>
    </source>
</evidence>
<evidence type="ECO:0000256" key="2">
    <source>
        <dbReference type="ARBA" id="ARBA00022692"/>
    </source>
</evidence>
<dbReference type="InterPro" id="IPR052730">
    <property type="entry name" value="Sugar_ABC_transporter"/>
</dbReference>
<name>A0A7C2BLD8_9CREN</name>
<reference evidence="7" key="1">
    <citation type="journal article" date="2020" name="mSystems">
        <title>Genome- and Community-Level Interaction Insights into Carbon Utilization and Element Cycling Functions of Hydrothermarchaeota in Hydrothermal Sediment.</title>
        <authorList>
            <person name="Zhou Z."/>
            <person name="Liu Y."/>
            <person name="Xu W."/>
            <person name="Pan J."/>
            <person name="Luo Z.H."/>
            <person name="Li M."/>
        </authorList>
    </citation>
    <scope>NUCLEOTIDE SEQUENCE [LARGE SCALE GENOMIC DNA]</scope>
    <source>
        <strain evidence="7">SpSt-23</strain>
    </source>
</reference>
<evidence type="ECO:0000313" key="7">
    <source>
        <dbReference type="EMBL" id="HEF87790.1"/>
    </source>
</evidence>
<dbReference type="PROSITE" id="PS50928">
    <property type="entry name" value="ABC_TM1"/>
    <property type="match status" value="1"/>
</dbReference>
<gene>
    <name evidence="7" type="ORF">ENP55_05860</name>
</gene>
<feature type="transmembrane region" description="Helical" evidence="5">
    <location>
        <begin position="69"/>
        <end position="89"/>
    </location>
</feature>
<evidence type="ECO:0000256" key="1">
    <source>
        <dbReference type="ARBA" id="ARBA00004141"/>
    </source>
</evidence>
<dbReference type="Pfam" id="PF00528">
    <property type="entry name" value="BPD_transp_1"/>
    <property type="match status" value="1"/>
</dbReference>
<accession>A0A7C2BLD8</accession>
<comment type="caution">
    <text evidence="7">The sequence shown here is derived from an EMBL/GenBank/DDBJ whole genome shotgun (WGS) entry which is preliminary data.</text>
</comment>
<dbReference type="GO" id="GO:0005886">
    <property type="term" value="C:plasma membrane"/>
    <property type="evidence" value="ECO:0007669"/>
    <property type="project" value="UniProtKB-SubCell"/>
</dbReference>
<feature type="domain" description="ABC transmembrane type-1" evidence="6">
    <location>
        <begin position="63"/>
        <end position="281"/>
    </location>
</feature>
<comment type="similarity">
    <text evidence="5">Belongs to the binding-protein-dependent transport system permease family.</text>
</comment>
<keyword evidence="3 5" id="KW-1133">Transmembrane helix</keyword>